<evidence type="ECO:0000313" key="4">
    <source>
        <dbReference type="EMBL" id="MBG9387395.1"/>
    </source>
</evidence>
<dbReference type="InterPro" id="IPR029045">
    <property type="entry name" value="ClpP/crotonase-like_dom_sf"/>
</dbReference>
<dbReference type="InterPro" id="IPR014748">
    <property type="entry name" value="Enoyl-CoA_hydra_C"/>
</dbReference>
<reference evidence="4" key="1">
    <citation type="submission" date="2020-11" db="EMBL/GenBank/DDBJ databases">
        <title>Bacterial whole genome sequence for Caenimonas sp. DR4.4.</title>
        <authorList>
            <person name="Le V."/>
            <person name="Ko S.-R."/>
            <person name="Ahn C.-Y."/>
            <person name="Oh H.-M."/>
        </authorList>
    </citation>
    <scope>NUCLEOTIDE SEQUENCE</scope>
    <source>
        <strain evidence="4">DR4.4</strain>
    </source>
</reference>
<dbReference type="GO" id="GO:0016836">
    <property type="term" value="F:hydro-lyase activity"/>
    <property type="evidence" value="ECO:0007669"/>
    <property type="project" value="UniProtKB-ARBA"/>
</dbReference>
<dbReference type="FunFam" id="1.10.12.10:FF:000001">
    <property type="entry name" value="Probable enoyl-CoA hydratase, mitochondrial"/>
    <property type="match status" value="1"/>
</dbReference>
<dbReference type="Proteomes" id="UP000651050">
    <property type="component" value="Unassembled WGS sequence"/>
</dbReference>
<proteinExistence type="inferred from homology"/>
<evidence type="ECO:0000313" key="5">
    <source>
        <dbReference type="Proteomes" id="UP000651050"/>
    </source>
</evidence>
<name>A0A931MGK9_9BURK</name>
<keyword evidence="5" id="KW-1185">Reference proteome</keyword>
<dbReference type="InterPro" id="IPR018376">
    <property type="entry name" value="Enoyl-CoA_hyd/isom_CS"/>
</dbReference>
<evidence type="ECO:0000256" key="3">
    <source>
        <dbReference type="RuleBase" id="RU003707"/>
    </source>
</evidence>
<dbReference type="EMBL" id="JADWYS010000001">
    <property type="protein sequence ID" value="MBG9387395.1"/>
    <property type="molecule type" value="Genomic_DNA"/>
</dbReference>
<dbReference type="CDD" id="cd06558">
    <property type="entry name" value="crotonase-like"/>
    <property type="match status" value="1"/>
</dbReference>
<dbReference type="PANTHER" id="PTHR11941">
    <property type="entry name" value="ENOYL-COA HYDRATASE-RELATED"/>
    <property type="match status" value="1"/>
</dbReference>
<dbReference type="SUPFAM" id="SSF52096">
    <property type="entry name" value="ClpP/crotonase"/>
    <property type="match status" value="1"/>
</dbReference>
<comment type="similarity">
    <text evidence="1 3">Belongs to the enoyl-CoA hydratase/isomerase family.</text>
</comment>
<gene>
    <name evidence="4" type="ORF">I5803_05145</name>
</gene>
<dbReference type="Pfam" id="PF00378">
    <property type="entry name" value="ECH_1"/>
    <property type="match status" value="1"/>
</dbReference>
<dbReference type="GO" id="GO:0006635">
    <property type="term" value="P:fatty acid beta-oxidation"/>
    <property type="evidence" value="ECO:0007669"/>
    <property type="project" value="TreeGrafter"/>
</dbReference>
<evidence type="ECO:0000256" key="1">
    <source>
        <dbReference type="ARBA" id="ARBA00005254"/>
    </source>
</evidence>
<organism evidence="4 5">
    <name type="scientific">Caenimonas aquaedulcis</name>
    <dbReference type="NCBI Taxonomy" id="2793270"/>
    <lineage>
        <taxon>Bacteria</taxon>
        <taxon>Pseudomonadati</taxon>
        <taxon>Pseudomonadota</taxon>
        <taxon>Betaproteobacteria</taxon>
        <taxon>Burkholderiales</taxon>
        <taxon>Comamonadaceae</taxon>
        <taxon>Caenimonas</taxon>
    </lineage>
</organism>
<dbReference type="Gene3D" id="3.90.226.10">
    <property type="entry name" value="2-enoyl-CoA Hydratase, Chain A, domain 1"/>
    <property type="match status" value="1"/>
</dbReference>
<dbReference type="PROSITE" id="PS00166">
    <property type="entry name" value="ENOYL_COA_HYDRATASE"/>
    <property type="match status" value="1"/>
</dbReference>
<dbReference type="Gene3D" id="1.10.12.10">
    <property type="entry name" value="Lyase 2-enoyl-coa Hydratase, Chain A, domain 2"/>
    <property type="match status" value="1"/>
</dbReference>
<dbReference type="PANTHER" id="PTHR11941:SF54">
    <property type="entry name" value="ENOYL-COA HYDRATASE, MITOCHONDRIAL"/>
    <property type="match status" value="1"/>
</dbReference>
<dbReference type="InterPro" id="IPR001753">
    <property type="entry name" value="Enoyl-CoA_hydra/iso"/>
</dbReference>
<accession>A0A931MGK9</accession>
<sequence length="260" mass="28475">MPNLNITVEDKVCVVEFNRPHAMNSIDPEMRQELYAFYDRMKKDDGIHVIIFTGAGDKAFCTGADLKKTMPDPNDSYAQQLLGRGDTGSAFQGLETDKPIIAAVNGYALAGGTELITACDICIASENAKFGLTEVKRGSIPWGGSIQRLPRSISKSDAMMLLLTGDMIDAHEALRMGLCSKVVPAAELMPTAIALGKRIAQNAPLAVRAVKQLVTRGQDMPLTHALQVDKYMYGILKDTEDRVEGRKAFAEKRDPVWKMK</sequence>
<keyword evidence="2" id="KW-0456">Lyase</keyword>
<comment type="caution">
    <text evidence="4">The sequence shown here is derived from an EMBL/GenBank/DDBJ whole genome shotgun (WGS) entry which is preliminary data.</text>
</comment>
<evidence type="ECO:0000256" key="2">
    <source>
        <dbReference type="ARBA" id="ARBA00023239"/>
    </source>
</evidence>
<dbReference type="AlphaFoldDB" id="A0A931MGK9"/>
<protein>
    <submittedName>
        <fullName evidence="4">Enoyl-CoA hydratase/isomerase family protein</fullName>
    </submittedName>
</protein>
<dbReference type="RefSeq" id="WP_196985320.1">
    <property type="nucleotide sequence ID" value="NZ_JADWYS010000001.1"/>
</dbReference>